<evidence type="ECO:0000256" key="3">
    <source>
        <dbReference type="ARBA" id="ARBA00023002"/>
    </source>
</evidence>
<reference evidence="9" key="3">
    <citation type="submission" date="2017-08" db="EMBL/GenBank/DDBJ databases">
        <title>Trichoderma gamsii strain T6085, whole genome shotgun sequencing project.</title>
        <authorList>
            <person name="Baroncelli R."/>
        </authorList>
    </citation>
    <scope>NUCLEOTIDE SEQUENCE</scope>
    <source>
        <strain evidence="9">T6085</strain>
    </source>
</reference>
<dbReference type="GO" id="GO:0016705">
    <property type="term" value="F:oxidoreductase activity, acting on paired donors, with incorporation or reduction of molecular oxygen"/>
    <property type="evidence" value="ECO:0007669"/>
    <property type="project" value="InterPro"/>
</dbReference>
<evidence type="ECO:0000256" key="7">
    <source>
        <dbReference type="SAM" id="MobiDB-lite"/>
    </source>
</evidence>
<dbReference type="RefSeq" id="XP_018659064.1">
    <property type="nucleotide sequence ID" value="XM_018807726.1"/>
</dbReference>
<keyword evidence="3" id="KW-0560">Oxidoreductase</keyword>
<reference evidence="9 10" key="1">
    <citation type="journal article" date="2016" name="Genome Announc.">
        <title>Draft Whole-Genome Sequence of Trichoderma gamsii T6085, a Promising Biocontrol Agent of Fusarium Head Blight on Wheat.</title>
        <authorList>
            <person name="Baroncelli R."/>
            <person name="Zapparata A."/>
            <person name="Piaggeschi G."/>
            <person name="Sarrocco S."/>
            <person name="Vannacci G."/>
        </authorList>
    </citation>
    <scope>NUCLEOTIDE SEQUENCE [LARGE SCALE GENOMIC DNA]</scope>
    <source>
        <strain evidence="9 10">T6085</strain>
    </source>
</reference>
<evidence type="ECO:0000256" key="2">
    <source>
        <dbReference type="ARBA" id="ARBA00022723"/>
    </source>
</evidence>
<feature type="compositionally biased region" description="Basic and acidic residues" evidence="7">
    <location>
        <begin position="402"/>
        <end position="412"/>
    </location>
</feature>
<accession>A0A0W7VHM4</accession>
<evidence type="ECO:0000256" key="5">
    <source>
        <dbReference type="ARBA" id="ARBA00023033"/>
    </source>
</evidence>
<dbReference type="InterPro" id="IPR001128">
    <property type="entry name" value="Cyt_P450"/>
</dbReference>
<dbReference type="Pfam" id="PF00067">
    <property type="entry name" value="p450"/>
    <property type="match status" value="1"/>
</dbReference>
<keyword evidence="6" id="KW-0349">Heme</keyword>
<proteinExistence type="inferred from homology"/>
<dbReference type="GO" id="GO:0020037">
    <property type="term" value="F:heme binding"/>
    <property type="evidence" value="ECO:0007669"/>
    <property type="project" value="InterPro"/>
</dbReference>
<dbReference type="STRING" id="398673.A0A0W7VHM4"/>
<dbReference type="PANTHER" id="PTHR46300:SF2">
    <property type="entry name" value="CYTOCHROME P450 MONOOXYGENASE ALNH-RELATED"/>
    <property type="match status" value="1"/>
</dbReference>
<dbReference type="PRINTS" id="PR00463">
    <property type="entry name" value="EP450I"/>
</dbReference>
<keyword evidence="5" id="KW-0503">Monooxygenase</keyword>
<evidence type="ECO:0000313" key="8">
    <source>
        <dbReference type="EMBL" id="PNP45603.1"/>
    </source>
</evidence>
<dbReference type="CDD" id="cd11065">
    <property type="entry name" value="CYP64-like"/>
    <property type="match status" value="1"/>
</dbReference>
<comment type="similarity">
    <text evidence="1">Belongs to the cytochrome P450 family.</text>
</comment>
<evidence type="ECO:0000256" key="4">
    <source>
        <dbReference type="ARBA" id="ARBA00023004"/>
    </source>
</evidence>
<dbReference type="InterPro" id="IPR050364">
    <property type="entry name" value="Cytochrome_P450_fung"/>
</dbReference>
<keyword evidence="2 6" id="KW-0479">Metal-binding</keyword>
<sequence>MGVVTADMPRAWAVLGLMASTLLLWQLSKIGRRPSNYPPGPPTLPLIGNLHLMPKKHAHLQFQKWAEEYGPVYSIMFGPRVAIVLSSDVAVKDLLDKRNSIYSGRPEMYMGQDIMSGGLRPLFMGNVPVWRMVRKLAHGILNVKISRTYVPYQDLEVKAMLMGFLDNPNNFLNHIRRYTTSLTTQMAFGFRTAASDDEDLLSMFENFDELSQIATNKAGAILDLYPIARSLPDFLLPIRKAGKEYHKREMKLFMKHFLNARKQLKSGNAKPCCAIDLLNAQKELGFSDELACYMGGSLLQAGSETTAIILVGFFEAMLVYPEVAKEAQAEIDRVCGDRMPDLNDVPDMPYIRACMKESMRWMPATALGVPHAVTQDDSYMGYHIPKDSAVFLNVWAIQNDPERHPDPRKYDPSRWAGDHQNSAQSAVTGDPTKRDHYVFGAGRRLCQGMHIADRSLFLAMSRTLWAFDLKRPIDEKTGREIIPDVDDIQDGLFISPAPFKANIVPRSESRAAAVRKEWESMAELLDEDLQWKIVPEGLKWRDYEPLDENEDLLEALS</sequence>
<comment type="caution">
    <text evidence="9">The sequence shown here is derived from an EMBL/GenBank/DDBJ whole genome shotgun (WGS) entry which is preliminary data.</text>
</comment>
<dbReference type="OrthoDB" id="1103324at2759"/>
<dbReference type="GO" id="GO:0005506">
    <property type="term" value="F:iron ion binding"/>
    <property type="evidence" value="ECO:0007669"/>
    <property type="project" value="InterPro"/>
</dbReference>
<dbReference type="SUPFAM" id="SSF48264">
    <property type="entry name" value="Cytochrome P450"/>
    <property type="match status" value="1"/>
</dbReference>
<dbReference type="GeneID" id="29987809"/>
<evidence type="ECO:0000256" key="6">
    <source>
        <dbReference type="PIRSR" id="PIRSR602401-1"/>
    </source>
</evidence>
<dbReference type="Gene3D" id="1.10.630.10">
    <property type="entry name" value="Cytochrome P450"/>
    <property type="match status" value="1"/>
</dbReference>
<dbReference type="PANTHER" id="PTHR46300">
    <property type="entry name" value="P450, PUTATIVE (EUROFUNG)-RELATED-RELATED"/>
    <property type="match status" value="1"/>
</dbReference>
<gene>
    <name evidence="9" type="ORF">TGAM01_v204487</name>
    <name evidence="8" type="ORF">TGAMA5MH_02826</name>
</gene>
<evidence type="ECO:0000313" key="10">
    <source>
        <dbReference type="Proteomes" id="UP000054821"/>
    </source>
</evidence>
<dbReference type="EMBL" id="JPDN02000013">
    <property type="protein sequence ID" value="PON26477.1"/>
    <property type="molecule type" value="Genomic_DNA"/>
</dbReference>
<dbReference type="AlphaFoldDB" id="A0A0W7VHM4"/>
<name>A0A0W7VHM4_9HYPO</name>
<dbReference type="InterPro" id="IPR036396">
    <property type="entry name" value="Cyt_P450_sf"/>
</dbReference>
<dbReference type="GO" id="GO:0004497">
    <property type="term" value="F:monooxygenase activity"/>
    <property type="evidence" value="ECO:0007669"/>
    <property type="project" value="UniProtKB-KW"/>
</dbReference>
<reference evidence="8 11" key="2">
    <citation type="submission" date="2017-02" db="EMBL/GenBank/DDBJ databases">
        <title>Genomes of Trichoderma spp. with biocontrol activity.</title>
        <authorList>
            <person name="Gardiner D."/>
            <person name="Kazan K."/>
            <person name="Vos C."/>
            <person name="Harvey P."/>
        </authorList>
    </citation>
    <scope>NUCLEOTIDE SEQUENCE [LARGE SCALE GENOMIC DNA]</scope>
    <source>
        <strain evidence="8 11">A5MH</strain>
    </source>
</reference>
<feature type="region of interest" description="Disordered" evidence="7">
    <location>
        <begin position="402"/>
        <end position="432"/>
    </location>
</feature>
<dbReference type="Proteomes" id="UP000054821">
    <property type="component" value="Unassembled WGS sequence"/>
</dbReference>
<protein>
    <recommendedName>
        <fullName evidence="12">Cytochrome P450</fullName>
    </recommendedName>
</protein>
<comment type="cofactor">
    <cofactor evidence="6">
        <name>heme</name>
        <dbReference type="ChEBI" id="CHEBI:30413"/>
    </cofactor>
</comment>
<keyword evidence="4 6" id="KW-0408">Iron</keyword>
<evidence type="ECO:0008006" key="12">
    <source>
        <dbReference type="Google" id="ProtNLM"/>
    </source>
</evidence>
<dbReference type="EMBL" id="MTYH01000024">
    <property type="protein sequence ID" value="PNP45603.1"/>
    <property type="molecule type" value="Genomic_DNA"/>
</dbReference>
<dbReference type="Proteomes" id="UP000236546">
    <property type="component" value="Unassembled WGS sequence"/>
</dbReference>
<dbReference type="InterPro" id="IPR002401">
    <property type="entry name" value="Cyt_P450_E_grp-I"/>
</dbReference>
<feature type="binding site" description="axial binding residue" evidence="6">
    <location>
        <position position="446"/>
    </location>
    <ligand>
        <name>heme</name>
        <dbReference type="ChEBI" id="CHEBI:30413"/>
    </ligand>
    <ligandPart>
        <name>Fe</name>
        <dbReference type="ChEBI" id="CHEBI:18248"/>
    </ligandPart>
</feature>
<evidence type="ECO:0000256" key="1">
    <source>
        <dbReference type="ARBA" id="ARBA00010617"/>
    </source>
</evidence>
<organism evidence="9 10">
    <name type="scientific">Trichoderma gamsii</name>
    <dbReference type="NCBI Taxonomy" id="398673"/>
    <lineage>
        <taxon>Eukaryota</taxon>
        <taxon>Fungi</taxon>
        <taxon>Dikarya</taxon>
        <taxon>Ascomycota</taxon>
        <taxon>Pezizomycotina</taxon>
        <taxon>Sordariomycetes</taxon>
        <taxon>Hypocreomycetidae</taxon>
        <taxon>Hypocreales</taxon>
        <taxon>Hypocreaceae</taxon>
        <taxon>Trichoderma</taxon>
    </lineage>
</organism>
<evidence type="ECO:0000313" key="11">
    <source>
        <dbReference type="Proteomes" id="UP000236546"/>
    </source>
</evidence>
<evidence type="ECO:0000313" key="9">
    <source>
        <dbReference type="EMBL" id="PON26477.1"/>
    </source>
</evidence>
<keyword evidence="10" id="KW-1185">Reference proteome</keyword>